<dbReference type="PROSITE" id="PS00631">
    <property type="entry name" value="CYTOSOL_AP"/>
    <property type="match status" value="1"/>
</dbReference>
<keyword evidence="5 8" id="KW-0645">Protease</keyword>
<dbReference type="SUPFAM" id="SSF53187">
    <property type="entry name" value="Zn-dependent exopeptidases"/>
    <property type="match status" value="1"/>
</dbReference>
<name>A0A1B2AGQ1_9SPHN</name>
<comment type="cofactor">
    <cofactor evidence="8">
        <name>Mn(2+)</name>
        <dbReference type="ChEBI" id="CHEBI:29035"/>
    </cofactor>
    <text evidence="8">Binds 2 manganese ions per subunit.</text>
</comment>
<dbReference type="InterPro" id="IPR043472">
    <property type="entry name" value="Macro_dom-like"/>
</dbReference>
<dbReference type="GO" id="GO:0006508">
    <property type="term" value="P:proteolysis"/>
    <property type="evidence" value="ECO:0007669"/>
    <property type="project" value="UniProtKB-KW"/>
</dbReference>
<evidence type="ECO:0000256" key="7">
    <source>
        <dbReference type="ARBA" id="ARBA00023211"/>
    </source>
</evidence>
<keyword evidence="4 8" id="KW-0031">Aminopeptidase</keyword>
<feature type="binding site" evidence="8">
    <location>
        <position position="308"/>
    </location>
    <ligand>
        <name>Mn(2+)</name>
        <dbReference type="ChEBI" id="CHEBI:29035"/>
        <label>2</label>
    </ligand>
</feature>
<evidence type="ECO:0000256" key="2">
    <source>
        <dbReference type="ARBA" id="ARBA00000967"/>
    </source>
</evidence>
<dbReference type="EMBL" id="CP016591">
    <property type="protein sequence ID" value="ANY21333.1"/>
    <property type="molecule type" value="Genomic_DNA"/>
</dbReference>
<keyword evidence="12" id="KW-1185">Reference proteome</keyword>
<keyword evidence="9" id="KW-0732">Signal</keyword>
<comment type="similarity">
    <text evidence="3 8">Belongs to the peptidase M17 family.</text>
</comment>
<dbReference type="Gene3D" id="3.40.630.10">
    <property type="entry name" value="Zn peptidases"/>
    <property type="match status" value="1"/>
</dbReference>
<dbReference type="PATRIC" id="fig|692370.5.peg.2853"/>
<dbReference type="PANTHER" id="PTHR11963">
    <property type="entry name" value="LEUCINE AMINOPEPTIDASE-RELATED"/>
    <property type="match status" value="1"/>
</dbReference>
<feature type="binding site" evidence="8">
    <location>
        <position position="367"/>
    </location>
    <ligand>
        <name>Mn(2+)</name>
        <dbReference type="ChEBI" id="CHEBI:29035"/>
        <label>1</label>
    </ligand>
</feature>
<feature type="binding site" evidence="8">
    <location>
        <position position="369"/>
    </location>
    <ligand>
        <name>Mn(2+)</name>
        <dbReference type="ChEBI" id="CHEBI:29035"/>
        <label>1</label>
    </ligand>
</feature>
<evidence type="ECO:0000313" key="12">
    <source>
        <dbReference type="Proteomes" id="UP000092932"/>
    </source>
</evidence>
<dbReference type="PANTHER" id="PTHR11963:SF23">
    <property type="entry name" value="CYTOSOL AMINOPEPTIDASE"/>
    <property type="match status" value="1"/>
</dbReference>
<comment type="catalytic activity">
    <reaction evidence="2 8">
        <text>Release of an N-terminal amino acid, preferentially leucine, but not glutamic or aspartic acids.</text>
        <dbReference type="EC" id="3.4.11.10"/>
    </reaction>
</comment>
<dbReference type="GO" id="GO:0030145">
    <property type="term" value="F:manganese ion binding"/>
    <property type="evidence" value="ECO:0007669"/>
    <property type="project" value="UniProtKB-UniRule"/>
</dbReference>
<comment type="subcellular location">
    <subcellularLocation>
        <location evidence="8">Cytoplasm</location>
    </subcellularLocation>
</comment>
<proteinExistence type="inferred from homology"/>
<dbReference type="OrthoDB" id="9809354at2"/>
<dbReference type="KEGG" id="ado:A6F68_02844"/>
<dbReference type="InterPro" id="IPR011356">
    <property type="entry name" value="Leucine_aapep/pepB"/>
</dbReference>
<feature type="active site" evidence="8">
    <location>
        <position position="297"/>
    </location>
</feature>
<accession>A0A1B2AGQ1</accession>
<evidence type="ECO:0000256" key="9">
    <source>
        <dbReference type="SAM" id="SignalP"/>
    </source>
</evidence>
<protein>
    <recommendedName>
        <fullName evidence="8">Probable cytosol aminopeptidase</fullName>
        <ecNumber evidence="8">3.4.11.1</ecNumber>
    </recommendedName>
    <alternativeName>
        <fullName evidence="8">Leucine aminopeptidase</fullName>
        <shortName evidence="8">LAP</shortName>
        <ecNumber evidence="8">3.4.11.10</ecNumber>
    </alternativeName>
    <alternativeName>
        <fullName evidence="8">Leucyl aminopeptidase</fullName>
    </alternativeName>
</protein>
<keyword evidence="8" id="KW-0479">Metal-binding</keyword>
<dbReference type="Gene3D" id="3.40.220.10">
    <property type="entry name" value="Leucine Aminopeptidase, subunit E, domain 1"/>
    <property type="match status" value="1"/>
</dbReference>
<dbReference type="PRINTS" id="PR00481">
    <property type="entry name" value="LAMNOPPTDASE"/>
</dbReference>
<evidence type="ECO:0000256" key="4">
    <source>
        <dbReference type="ARBA" id="ARBA00022438"/>
    </source>
</evidence>
<organism evidence="11 12">
    <name type="scientific">Tsuneonella dongtanensis</name>
    <dbReference type="NCBI Taxonomy" id="692370"/>
    <lineage>
        <taxon>Bacteria</taxon>
        <taxon>Pseudomonadati</taxon>
        <taxon>Pseudomonadota</taxon>
        <taxon>Alphaproteobacteria</taxon>
        <taxon>Sphingomonadales</taxon>
        <taxon>Erythrobacteraceae</taxon>
        <taxon>Tsuneonella</taxon>
    </lineage>
</organism>
<dbReference type="GO" id="GO:0070006">
    <property type="term" value="F:metalloaminopeptidase activity"/>
    <property type="evidence" value="ECO:0007669"/>
    <property type="project" value="InterPro"/>
</dbReference>
<dbReference type="InterPro" id="IPR000819">
    <property type="entry name" value="Peptidase_M17_C"/>
</dbReference>
<dbReference type="EC" id="3.4.11.10" evidence="8"/>
<feature type="signal peptide" evidence="9">
    <location>
        <begin position="1"/>
        <end position="21"/>
    </location>
</feature>
<dbReference type="InterPro" id="IPR008283">
    <property type="entry name" value="Peptidase_M17_N"/>
</dbReference>
<evidence type="ECO:0000256" key="3">
    <source>
        <dbReference type="ARBA" id="ARBA00009528"/>
    </source>
</evidence>
<keyword evidence="6 8" id="KW-0378">Hydrolase</keyword>
<comment type="function">
    <text evidence="8">Presumably involved in the processing and regular turnover of intracellular proteins. Catalyzes the removal of unsubstituted N-terminal amino acids from various peptides.</text>
</comment>
<feature type="binding site" evidence="8">
    <location>
        <position position="290"/>
    </location>
    <ligand>
        <name>Mn(2+)</name>
        <dbReference type="ChEBI" id="CHEBI:29035"/>
        <label>2</label>
    </ligand>
</feature>
<evidence type="ECO:0000256" key="5">
    <source>
        <dbReference type="ARBA" id="ARBA00022670"/>
    </source>
</evidence>
<dbReference type="NCBIfam" id="NF002077">
    <property type="entry name" value="PRK00913.2-4"/>
    <property type="match status" value="1"/>
</dbReference>
<keyword evidence="7 8" id="KW-0464">Manganese</keyword>
<keyword evidence="8" id="KW-0963">Cytoplasm</keyword>
<comment type="catalytic activity">
    <reaction evidence="1 8">
        <text>Release of an N-terminal amino acid, Xaa-|-Yaa-, in which Xaa is preferably Leu, but may be other amino acids including Pro although not Arg or Lys, and Yaa may be Pro. Amino acid amides and methyl esters are also readily hydrolyzed, but rates on arylamides are exceedingly low.</text>
        <dbReference type="EC" id="3.4.11.1"/>
    </reaction>
</comment>
<evidence type="ECO:0000256" key="6">
    <source>
        <dbReference type="ARBA" id="ARBA00022801"/>
    </source>
</evidence>
<feature type="active site" evidence="8">
    <location>
        <position position="371"/>
    </location>
</feature>
<dbReference type="Pfam" id="PF02789">
    <property type="entry name" value="Peptidase_M17_N"/>
    <property type="match status" value="1"/>
</dbReference>
<sequence length="522" mass="52725">MRAAPLSLLFAATALSAPAIGQDAPGHQVAPAIAANSAERPIAFSTTIPADAALVVLMSGPDVPATISLTAAEREGIAAAVASGGFAAGAGEVLSLRGVGGRPRLLVVGTGAEPSVTAIRDAAGKAAQEMKGEKAPVALVGAGSGATLAEAALGYALGQYRFDRYKTGAGAPPPSAPVTVVGEGADAARAAWHARHRGIAEGTRLTRDLATEPAGVIWPQSFVDRTRAAFAGVPGVTIEALDEAAMQRENMGAILGVGQGSRRPPRMLLVHYRGATGQPVALAGKGITFDSGGISLKDGSGMSRMKGDMSGAAAVVGTVLALATSRAPVNVVAVAALAENMPGGNAQRPGDVVRTMSGKTIEVLNTDAEGRLVLADAVEYVAARHKPAAIVDIATLTGSVIGALGDEYAGLFSRDDALAATLTKAGEASGEAVWRLPLHPNHFKDLKSDIADFQNVVEGGGPGASHGAAFIGSFVPEALPWAHVDMAGTMWASTPQPTVPKGATGFGVRLLEEFVRSFAASR</sequence>
<dbReference type="AlphaFoldDB" id="A0A1B2AGQ1"/>
<feature type="binding site" evidence="8">
    <location>
        <position position="369"/>
    </location>
    <ligand>
        <name>Mn(2+)</name>
        <dbReference type="ChEBI" id="CHEBI:29035"/>
        <label>2</label>
    </ligand>
</feature>
<evidence type="ECO:0000256" key="8">
    <source>
        <dbReference type="HAMAP-Rule" id="MF_00181"/>
    </source>
</evidence>
<dbReference type="GO" id="GO:0005737">
    <property type="term" value="C:cytoplasm"/>
    <property type="evidence" value="ECO:0007669"/>
    <property type="project" value="UniProtKB-SubCell"/>
</dbReference>
<evidence type="ECO:0000256" key="1">
    <source>
        <dbReference type="ARBA" id="ARBA00000135"/>
    </source>
</evidence>
<dbReference type="InterPro" id="IPR023042">
    <property type="entry name" value="Peptidase_M17_leu_NH2_pept"/>
</dbReference>
<dbReference type="STRING" id="692370.A6F68_02844"/>
<feature type="binding site" evidence="8">
    <location>
        <position position="285"/>
    </location>
    <ligand>
        <name>Mn(2+)</name>
        <dbReference type="ChEBI" id="CHEBI:29035"/>
        <label>2</label>
    </ligand>
</feature>
<dbReference type="RefSeq" id="WP_067681478.1">
    <property type="nucleotide sequence ID" value="NZ_CP016591.1"/>
</dbReference>
<dbReference type="HAMAP" id="MF_00181">
    <property type="entry name" value="Cytosol_peptidase_M17"/>
    <property type="match status" value="1"/>
</dbReference>
<evidence type="ECO:0000313" key="11">
    <source>
        <dbReference type="EMBL" id="ANY21333.1"/>
    </source>
</evidence>
<feature type="chain" id="PRO_5008534193" description="Probable cytosol aminopeptidase" evidence="9">
    <location>
        <begin position="22"/>
        <end position="522"/>
    </location>
</feature>
<feature type="binding site" evidence="8">
    <location>
        <position position="290"/>
    </location>
    <ligand>
        <name>Mn(2+)</name>
        <dbReference type="ChEBI" id="CHEBI:29035"/>
        <label>1</label>
    </ligand>
</feature>
<gene>
    <name evidence="11" type="primary">pepA_2</name>
    <name evidence="8" type="synonym">pepA</name>
    <name evidence="11" type="ORF">A6F68_02844</name>
</gene>
<reference evidence="11 12" key="1">
    <citation type="submission" date="2016-07" db="EMBL/GenBank/DDBJ databases">
        <title>Complete genome sequence of Altererythrobacter dongtanensis KCTC 22672, a type strain with esterase isolated from tidal flat.</title>
        <authorList>
            <person name="Cheng H."/>
            <person name="Wu Y.-H."/>
            <person name="Zhou P."/>
            <person name="Huo Y.-Y."/>
            <person name="Wang C.-S."/>
            <person name="Xu X.-W."/>
        </authorList>
    </citation>
    <scope>NUCLEOTIDE SEQUENCE [LARGE SCALE GENOMIC DNA]</scope>
    <source>
        <strain evidence="11 12">KCTC 22672</strain>
    </source>
</reference>
<dbReference type="Pfam" id="PF00883">
    <property type="entry name" value="Peptidase_M17"/>
    <property type="match status" value="1"/>
</dbReference>
<evidence type="ECO:0000259" key="10">
    <source>
        <dbReference type="PROSITE" id="PS00631"/>
    </source>
</evidence>
<dbReference type="SUPFAM" id="SSF52949">
    <property type="entry name" value="Macro domain-like"/>
    <property type="match status" value="1"/>
</dbReference>
<feature type="domain" description="Cytosol aminopeptidase" evidence="10">
    <location>
        <begin position="365"/>
        <end position="372"/>
    </location>
</feature>
<dbReference type="CDD" id="cd00433">
    <property type="entry name" value="Peptidase_M17"/>
    <property type="match status" value="1"/>
</dbReference>
<dbReference type="EC" id="3.4.11.1" evidence="8"/>
<dbReference type="Proteomes" id="UP000092932">
    <property type="component" value="Chromosome"/>
</dbReference>